<reference evidence="9" key="1">
    <citation type="submission" date="2022-11" db="UniProtKB">
        <authorList>
            <consortium name="WormBaseParasite"/>
        </authorList>
    </citation>
    <scope>IDENTIFICATION</scope>
</reference>
<dbReference type="CDD" id="cd03384">
    <property type="entry name" value="PAP2_wunen"/>
    <property type="match status" value="1"/>
</dbReference>
<dbReference type="GO" id="GO:0006644">
    <property type="term" value="P:phospholipid metabolic process"/>
    <property type="evidence" value="ECO:0007669"/>
    <property type="project" value="InterPro"/>
</dbReference>
<evidence type="ECO:0000256" key="4">
    <source>
        <dbReference type="ARBA" id="ARBA00022989"/>
    </source>
</evidence>
<evidence type="ECO:0000256" key="1">
    <source>
        <dbReference type="ARBA" id="ARBA00004141"/>
    </source>
</evidence>
<feature type="transmembrane region" description="Helical" evidence="6">
    <location>
        <begin position="228"/>
        <end position="247"/>
    </location>
</feature>
<keyword evidence="3 6" id="KW-0812">Transmembrane</keyword>
<dbReference type="InterPro" id="IPR036938">
    <property type="entry name" value="PAP2/HPO_sf"/>
</dbReference>
<keyword evidence="4 6" id="KW-1133">Transmembrane helix</keyword>
<dbReference type="GO" id="GO:0008195">
    <property type="term" value="F:phosphatidate phosphatase activity"/>
    <property type="evidence" value="ECO:0007669"/>
    <property type="project" value="TreeGrafter"/>
</dbReference>
<comment type="similarity">
    <text evidence="2">Belongs to the PA-phosphatase related phosphoesterase family.</text>
</comment>
<comment type="subcellular location">
    <subcellularLocation>
        <location evidence="1">Membrane</location>
        <topology evidence="1">Multi-pass membrane protein</topology>
    </subcellularLocation>
</comment>
<evidence type="ECO:0000313" key="9">
    <source>
        <dbReference type="WBParaSite" id="sdigi.contig23.g1895.t1"/>
    </source>
</evidence>
<evidence type="ECO:0000256" key="3">
    <source>
        <dbReference type="ARBA" id="ARBA00022692"/>
    </source>
</evidence>
<feature type="transmembrane region" description="Helical" evidence="6">
    <location>
        <begin position="259"/>
        <end position="280"/>
    </location>
</feature>
<sequence length="374" mass="43780">MPHSRAQSEVFSASQYDGPVIRRSRIQLNYFIIPTFILSVVGLACLWTLWYYMSFTTVFPYHHRVFQCRDIVLYRPDFRPEDFNLYVSYSLLYILGFSLPPLIIFLGEVMFWLFSTKPRKTVYASCGECVFIFGALITQIFTYTIKFMTGYHRPYFLSLCRPNISACTAPLEQSPSPSPFLACLHRNPNDLRYASLSFPSLHAAFSSFSSTFASCYIYYMISLRSAPLLRPFLIFGFMGLTLIDSFSRINGYKNHWRDIWVGWLIGFFIALFLCHSVLCFQEYYYYPVEKPMTLEERVSPFFQWFKLPRIRAPSLKEEYTVYEEDVPQPIVPALATARYRRGQDRTYEVTTTTESFHRTISPPQQQQQSGFVGY</sequence>
<dbReference type="Pfam" id="PF01569">
    <property type="entry name" value="PAP2"/>
    <property type="match status" value="1"/>
</dbReference>
<dbReference type="Gene3D" id="1.20.144.10">
    <property type="entry name" value="Phosphatidic acid phosphatase type 2/haloperoxidase"/>
    <property type="match status" value="1"/>
</dbReference>
<keyword evidence="8" id="KW-1185">Reference proteome</keyword>
<dbReference type="GO" id="GO:0005886">
    <property type="term" value="C:plasma membrane"/>
    <property type="evidence" value="ECO:0007669"/>
    <property type="project" value="TreeGrafter"/>
</dbReference>
<dbReference type="PANTHER" id="PTHR10165:SF114">
    <property type="entry name" value="PHOSPHATIDIC ACID PHOSPHATASE TYPE 2_HALOPEROXIDASE DOMAIN-CONTAINING PROTEIN"/>
    <property type="match status" value="1"/>
</dbReference>
<feature type="transmembrane region" description="Helical" evidence="6">
    <location>
        <begin position="91"/>
        <end position="114"/>
    </location>
</feature>
<feature type="transmembrane region" description="Helical" evidence="6">
    <location>
        <begin position="30"/>
        <end position="53"/>
    </location>
</feature>
<dbReference type="PANTHER" id="PTHR10165">
    <property type="entry name" value="LIPID PHOSPHATE PHOSPHATASE"/>
    <property type="match status" value="1"/>
</dbReference>
<feature type="transmembrane region" description="Helical" evidence="6">
    <location>
        <begin position="201"/>
        <end position="221"/>
    </location>
</feature>
<feature type="transmembrane region" description="Helical" evidence="6">
    <location>
        <begin position="121"/>
        <end position="145"/>
    </location>
</feature>
<feature type="domain" description="Phosphatidic acid phosphatase type 2/haloperoxidase" evidence="7">
    <location>
        <begin position="128"/>
        <end position="274"/>
    </location>
</feature>
<dbReference type="InterPro" id="IPR000326">
    <property type="entry name" value="PAP2/HPO"/>
</dbReference>
<dbReference type="Proteomes" id="UP000887581">
    <property type="component" value="Unplaced"/>
</dbReference>
<dbReference type="InterPro" id="IPR043216">
    <property type="entry name" value="PAP-like"/>
</dbReference>
<protein>
    <submittedName>
        <fullName evidence="9">Phosphatidic acid phosphatase type 2/haloperoxidase domain-containing protein</fullName>
    </submittedName>
</protein>
<dbReference type="GO" id="GO:0007165">
    <property type="term" value="P:signal transduction"/>
    <property type="evidence" value="ECO:0007669"/>
    <property type="project" value="TreeGrafter"/>
</dbReference>
<evidence type="ECO:0000259" key="7">
    <source>
        <dbReference type="SMART" id="SM00014"/>
    </source>
</evidence>
<evidence type="ECO:0000313" key="8">
    <source>
        <dbReference type="Proteomes" id="UP000887581"/>
    </source>
</evidence>
<organism evidence="8 9">
    <name type="scientific">Setaria digitata</name>
    <dbReference type="NCBI Taxonomy" id="48799"/>
    <lineage>
        <taxon>Eukaryota</taxon>
        <taxon>Metazoa</taxon>
        <taxon>Ecdysozoa</taxon>
        <taxon>Nematoda</taxon>
        <taxon>Chromadorea</taxon>
        <taxon>Rhabditida</taxon>
        <taxon>Spirurina</taxon>
        <taxon>Spiruromorpha</taxon>
        <taxon>Filarioidea</taxon>
        <taxon>Setariidae</taxon>
        <taxon>Setaria</taxon>
    </lineage>
</organism>
<evidence type="ECO:0000256" key="2">
    <source>
        <dbReference type="ARBA" id="ARBA00008816"/>
    </source>
</evidence>
<proteinExistence type="inferred from homology"/>
<evidence type="ECO:0000256" key="6">
    <source>
        <dbReference type="SAM" id="Phobius"/>
    </source>
</evidence>
<evidence type="ECO:0000256" key="5">
    <source>
        <dbReference type="ARBA" id="ARBA00023136"/>
    </source>
</evidence>
<dbReference type="WBParaSite" id="sdigi.contig23.g1895.t1">
    <property type="protein sequence ID" value="sdigi.contig23.g1895.t1"/>
    <property type="gene ID" value="sdigi.contig23.g1895"/>
</dbReference>
<dbReference type="GO" id="GO:0046839">
    <property type="term" value="P:phospholipid dephosphorylation"/>
    <property type="evidence" value="ECO:0007669"/>
    <property type="project" value="TreeGrafter"/>
</dbReference>
<dbReference type="SMART" id="SM00014">
    <property type="entry name" value="acidPPc"/>
    <property type="match status" value="1"/>
</dbReference>
<accession>A0A915PSI5</accession>
<dbReference type="SUPFAM" id="SSF48317">
    <property type="entry name" value="Acid phosphatase/Vanadium-dependent haloperoxidase"/>
    <property type="match status" value="1"/>
</dbReference>
<keyword evidence="5 6" id="KW-0472">Membrane</keyword>
<name>A0A915PSI5_9BILA</name>
<dbReference type="AlphaFoldDB" id="A0A915PSI5"/>